<name>A0AAD5H7E1_9CHLO</name>
<keyword evidence="8" id="KW-1185">Reference proteome</keyword>
<dbReference type="InterPro" id="IPR044203">
    <property type="entry name" value="GlbO/GLB3-like"/>
</dbReference>
<keyword evidence="3" id="KW-0561">Oxygen transport</keyword>
<evidence type="ECO:0000256" key="6">
    <source>
        <dbReference type="ARBA" id="ARBA00034496"/>
    </source>
</evidence>
<dbReference type="PANTHER" id="PTHR47366">
    <property type="entry name" value="TWO-ON-TWO HEMOGLOBIN-3"/>
    <property type="match status" value="1"/>
</dbReference>
<evidence type="ECO:0000256" key="5">
    <source>
        <dbReference type="ARBA" id="ARBA00023004"/>
    </source>
</evidence>
<dbReference type="Proteomes" id="UP001205105">
    <property type="component" value="Unassembled WGS sequence"/>
</dbReference>
<organism evidence="7 8">
    <name type="scientific">Chlorella ohadii</name>
    <dbReference type="NCBI Taxonomy" id="2649997"/>
    <lineage>
        <taxon>Eukaryota</taxon>
        <taxon>Viridiplantae</taxon>
        <taxon>Chlorophyta</taxon>
        <taxon>core chlorophytes</taxon>
        <taxon>Trebouxiophyceae</taxon>
        <taxon>Chlorellales</taxon>
        <taxon>Chlorellaceae</taxon>
        <taxon>Chlorella clade</taxon>
        <taxon>Chlorella</taxon>
    </lineage>
</organism>
<evidence type="ECO:0000313" key="8">
    <source>
        <dbReference type="Proteomes" id="UP001205105"/>
    </source>
</evidence>
<dbReference type="PANTHER" id="PTHR47366:SF1">
    <property type="entry name" value="TWO-ON-TWO HEMOGLOBIN-3"/>
    <property type="match status" value="1"/>
</dbReference>
<dbReference type="GO" id="GO:0019825">
    <property type="term" value="F:oxygen binding"/>
    <property type="evidence" value="ECO:0007669"/>
    <property type="project" value="InterPro"/>
</dbReference>
<evidence type="ECO:0000256" key="4">
    <source>
        <dbReference type="ARBA" id="ARBA00022723"/>
    </source>
</evidence>
<comment type="similarity">
    <text evidence="6">Belongs to the truncated hemoglobin family. Group II subfamily.</text>
</comment>
<dbReference type="InterPro" id="IPR009050">
    <property type="entry name" value="Globin-like_sf"/>
</dbReference>
<dbReference type="Pfam" id="PF01152">
    <property type="entry name" value="Bac_globin"/>
    <property type="match status" value="1"/>
</dbReference>
<comment type="caution">
    <text evidence="7">The sequence shown here is derived from an EMBL/GenBank/DDBJ whole genome shotgun (WGS) entry which is preliminary data.</text>
</comment>
<sequence>MAVRAFTRCPFAALTGGRTLAATKRGGGGGGGGGGGRCFDKDAVDQKAAERAGLTLDEAWSVDEVNLYDRLGLDTLQKFSTAFYTSFYKDKPYYEALFKTHPLEQSIENQWSFLAQRFGGPQLFNELKGGPAQMLRRHEDYPCNDTTAERWLHHSQIAFEQVPEIDDDSRLRMERFFKWMAYFLVEGQKARKEAGCGQGRRQGG</sequence>
<keyword evidence="5" id="KW-0408">Iron</keyword>
<dbReference type="AlphaFoldDB" id="A0AAD5H7E1"/>
<gene>
    <name evidence="7" type="ORF">COHA_003352</name>
</gene>
<dbReference type="SUPFAM" id="SSF46458">
    <property type="entry name" value="Globin-like"/>
    <property type="match status" value="1"/>
</dbReference>
<dbReference type="Gene3D" id="1.10.490.10">
    <property type="entry name" value="Globins"/>
    <property type="match status" value="1"/>
</dbReference>
<protein>
    <submittedName>
        <fullName evidence="7">Uncharacterized protein</fullName>
    </submittedName>
</protein>
<keyword evidence="4" id="KW-0479">Metal-binding</keyword>
<evidence type="ECO:0000256" key="3">
    <source>
        <dbReference type="ARBA" id="ARBA00022621"/>
    </source>
</evidence>
<dbReference type="EMBL" id="JADXDR010000044">
    <property type="protein sequence ID" value="KAI7843020.1"/>
    <property type="molecule type" value="Genomic_DNA"/>
</dbReference>
<accession>A0AAD5H7E1</accession>
<dbReference type="InterPro" id="IPR001486">
    <property type="entry name" value="Hemoglobin_trunc"/>
</dbReference>
<evidence type="ECO:0000313" key="7">
    <source>
        <dbReference type="EMBL" id="KAI7843020.1"/>
    </source>
</evidence>
<evidence type="ECO:0000256" key="1">
    <source>
        <dbReference type="ARBA" id="ARBA00022448"/>
    </source>
</evidence>
<dbReference type="GO" id="GO:0020037">
    <property type="term" value="F:heme binding"/>
    <property type="evidence" value="ECO:0007669"/>
    <property type="project" value="InterPro"/>
</dbReference>
<reference evidence="7" key="1">
    <citation type="submission" date="2020-11" db="EMBL/GenBank/DDBJ databases">
        <title>Chlorella ohadii genome sequencing and assembly.</title>
        <authorList>
            <person name="Murik O."/>
            <person name="Treves H."/>
            <person name="Kedem I."/>
            <person name="Shotland Y."/>
            <person name="Kaplan A."/>
        </authorList>
    </citation>
    <scope>NUCLEOTIDE SEQUENCE</scope>
    <source>
        <strain evidence="7">1</strain>
    </source>
</reference>
<proteinExistence type="inferred from homology"/>
<keyword evidence="2" id="KW-0349">Heme</keyword>
<dbReference type="InterPro" id="IPR012292">
    <property type="entry name" value="Globin/Proto"/>
</dbReference>
<keyword evidence="1" id="KW-0813">Transport</keyword>
<dbReference type="GO" id="GO:0005344">
    <property type="term" value="F:oxygen carrier activity"/>
    <property type="evidence" value="ECO:0007669"/>
    <property type="project" value="UniProtKB-KW"/>
</dbReference>
<dbReference type="GO" id="GO:0046872">
    <property type="term" value="F:metal ion binding"/>
    <property type="evidence" value="ECO:0007669"/>
    <property type="project" value="UniProtKB-KW"/>
</dbReference>
<evidence type="ECO:0000256" key="2">
    <source>
        <dbReference type="ARBA" id="ARBA00022617"/>
    </source>
</evidence>